<feature type="region of interest" description="Disordered" evidence="1">
    <location>
        <begin position="122"/>
        <end position="152"/>
    </location>
</feature>
<name>A0A9X0CEM7_9CNID</name>
<evidence type="ECO:0000256" key="1">
    <source>
        <dbReference type="SAM" id="MobiDB-lite"/>
    </source>
</evidence>
<organism evidence="3 4">
    <name type="scientific">Desmophyllum pertusum</name>
    <dbReference type="NCBI Taxonomy" id="174260"/>
    <lineage>
        <taxon>Eukaryota</taxon>
        <taxon>Metazoa</taxon>
        <taxon>Cnidaria</taxon>
        <taxon>Anthozoa</taxon>
        <taxon>Hexacorallia</taxon>
        <taxon>Scleractinia</taxon>
        <taxon>Caryophylliina</taxon>
        <taxon>Caryophylliidae</taxon>
        <taxon>Desmophyllum</taxon>
    </lineage>
</organism>
<sequence>MKAGTVAYTGTIKLKQSWLDQFEDANSAESKILTGNIEQAFKRVFKNEPKFVNAEIVGFREGLVKHNPNTIRKVIAPFILTFKNDVNGIKEKLKNMVQNLGRLDDMPVYKHSLQIAEYGHSPAAEKAQTVNETSKGNHGNEDEKRSAINVPNGGVDPYLKGIFSQISM</sequence>
<dbReference type="OrthoDB" id="5964373at2759"/>
<feature type="compositionally biased region" description="Polar residues" evidence="1">
    <location>
        <begin position="128"/>
        <end position="137"/>
    </location>
</feature>
<reference evidence="3" key="1">
    <citation type="submission" date="2023-01" db="EMBL/GenBank/DDBJ databases">
        <title>Genome assembly of the deep-sea coral Lophelia pertusa.</title>
        <authorList>
            <person name="Herrera S."/>
            <person name="Cordes E."/>
        </authorList>
    </citation>
    <scope>NUCLEOTIDE SEQUENCE</scope>
    <source>
        <strain evidence="3">USNM1676648</strain>
        <tissue evidence="3">Polyp</tissue>
    </source>
</reference>
<evidence type="ECO:0000259" key="2">
    <source>
        <dbReference type="PROSITE" id="PS50024"/>
    </source>
</evidence>
<dbReference type="Pfam" id="PF01390">
    <property type="entry name" value="SEA"/>
    <property type="match status" value="1"/>
</dbReference>
<dbReference type="Proteomes" id="UP001163046">
    <property type="component" value="Unassembled WGS sequence"/>
</dbReference>
<evidence type="ECO:0000313" key="4">
    <source>
        <dbReference type="Proteomes" id="UP001163046"/>
    </source>
</evidence>
<dbReference type="AlphaFoldDB" id="A0A9X0CEM7"/>
<dbReference type="PROSITE" id="PS50024">
    <property type="entry name" value="SEA"/>
    <property type="match status" value="1"/>
</dbReference>
<evidence type="ECO:0000313" key="3">
    <source>
        <dbReference type="EMBL" id="KAJ7331602.1"/>
    </source>
</evidence>
<dbReference type="InterPro" id="IPR000082">
    <property type="entry name" value="SEA_dom"/>
</dbReference>
<accession>A0A9X0CEM7</accession>
<gene>
    <name evidence="3" type="ORF">OS493_019187</name>
</gene>
<comment type="caution">
    <text evidence="3">The sequence shown here is derived from an EMBL/GenBank/DDBJ whole genome shotgun (WGS) entry which is preliminary data.</text>
</comment>
<protein>
    <recommendedName>
        <fullName evidence="2">SEA domain-containing protein</fullName>
    </recommendedName>
</protein>
<dbReference type="SUPFAM" id="SSF82671">
    <property type="entry name" value="SEA domain"/>
    <property type="match status" value="1"/>
</dbReference>
<feature type="domain" description="SEA" evidence="2">
    <location>
        <begin position="4"/>
        <end position="120"/>
    </location>
</feature>
<dbReference type="InterPro" id="IPR036364">
    <property type="entry name" value="SEA_dom_sf"/>
</dbReference>
<proteinExistence type="predicted"/>
<dbReference type="Gene3D" id="3.30.70.960">
    <property type="entry name" value="SEA domain"/>
    <property type="match status" value="1"/>
</dbReference>
<keyword evidence="4" id="KW-1185">Reference proteome</keyword>
<dbReference type="EMBL" id="MU827788">
    <property type="protein sequence ID" value="KAJ7331602.1"/>
    <property type="molecule type" value="Genomic_DNA"/>
</dbReference>